<keyword evidence="3" id="KW-1185">Reference proteome</keyword>
<feature type="compositionally biased region" description="Basic and acidic residues" evidence="1">
    <location>
        <begin position="28"/>
        <end position="38"/>
    </location>
</feature>
<dbReference type="OrthoDB" id="2687798at2759"/>
<gene>
    <name evidence="2" type="ORF">H0H81_011781</name>
</gene>
<dbReference type="Proteomes" id="UP000717328">
    <property type="component" value="Unassembled WGS sequence"/>
</dbReference>
<comment type="caution">
    <text evidence="2">The sequence shown here is derived from an EMBL/GenBank/DDBJ whole genome shotgun (WGS) entry which is preliminary data.</text>
</comment>
<feature type="compositionally biased region" description="Polar residues" evidence="1">
    <location>
        <begin position="87"/>
        <end position="96"/>
    </location>
</feature>
<organism evidence="2 3">
    <name type="scientific">Sphagnurus paluster</name>
    <dbReference type="NCBI Taxonomy" id="117069"/>
    <lineage>
        <taxon>Eukaryota</taxon>
        <taxon>Fungi</taxon>
        <taxon>Dikarya</taxon>
        <taxon>Basidiomycota</taxon>
        <taxon>Agaricomycotina</taxon>
        <taxon>Agaricomycetes</taxon>
        <taxon>Agaricomycetidae</taxon>
        <taxon>Agaricales</taxon>
        <taxon>Tricholomatineae</taxon>
        <taxon>Lyophyllaceae</taxon>
        <taxon>Sphagnurus</taxon>
    </lineage>
</organism>
<dbReference type="EMBL" id="JABCKI010006127">
    <property type="protein sequence ID" value="KAG5635299.1"/>
    <property type="molecule type" value="Genomic_DNA"/>
</dbReference>
<evidence type="ECO:0000313" key="2">
    <source>
        <dbReference type="EMBL" id="KAG5635299.1"/>
    </source>
</evidence>
<sequence>MFSRNIRSLLTTQSRRTIHNSAACSTKHTPDTYNKDVDPTPPIDSSIYRVDPSSENVQKPHEAPSGQWSRAGVRTSDYLSKMESRNVAHTSNSEQLSGAKESKGEREAR</sequence>
<dbReference type="AlphaFoldDB" id="A0A9P7FQT1"/>
<reference evidence="2" key="2">
    <citation type="submission" date="2021-10" db="EMBL/GenBank/DDBJ databases">
        <title>Phylogenomics reveals ancestral predisposition of the termite-cultivated fungus Termitomyces towards a domesticated lifestyle.</title>
        <authorList>
            <person name="Auxier B."/>
            <person name="Grum-Grzhimaylo A."/>
            <person name="Cardenas M.E."/>
            <person name="Lodge J.D."/>
            <person name="Laessoe T."/>
            <person name="Pedersen O."/>
            <person name="Smith M.E."/>
            <person name="Kuyper T.W."/>
            <person name="Franco-Molano E.A."/>
            <person name="Baroni T.J."/>
            <person name="Aanen D.K."/>
        </authorList>
    </citation>
    <scope>NUCLEOTIDE SEQUENCE</scope>
    <source>
        <strain evidence="2">D49</strain>
    </source>
</reference>
<accession>A0A9P7FQT1</accession>
<protein>
    <submittedName>
        <fullName evidence="2">Uncharacterized protein</fullName>
    </submittedName>
</protein>
<proteinExistence type="predicted"/>
<feature type="compositionally biased region" description="Basic and acidic residues" evidence="1">
    <location>
        <begin position="100"/>
        <end position="109"/>
    </location>
</feature>
<feature type="region of interest" description="Disordered" evidence="1">
    <location>
        <begin position="20"/>
        <end position="109"/>
    </location>
</feature>
<name>A0A9P7FQT1_9AGAR</name>
<evidence type="ECO:0000256" key="1">
    <source>
        <dbReference type="SAM" id="MobiDB-lite"/>
    </source>
</evidence>
<evidence type="ECO:0000313" key="3">
    <source>
        <dbReference type="Proteomes" id="UP000717328"/>
    </source>
</evidence>
<reference evidence="2" key="1">
    <citation type="submission" date="2021-02" db="EMBL/GenBank/DDBJ databases">
        <authorList>
            <person name="Nieuwenhuis M."/>
            <person name="Van De Peppel L.J.J."/>
        </authorList>
    </citation>
    <scope>NUCLEOTIDE SEQUENCE</scope>
    <source>
        <strain evidence="2">D49</strain>
    </source>
</reference>